<name>A0A679HWI0_9RHOO</name>
<reference evidence="2" key="1">
    <citation type="submission" date="2020-01" db="EMBL/GenBank/DDBJ databases">
        <title>Phosphoaccumulans saitamaens gen. nov., sp. nov., a polyphosphate accumulating bacterium isolated from surface river water.</title>
        <authorList>
            <person name="Watanabe K."/>
            <person name="Suda W."/>
        </authorList>
    </citation>
    <scope>NUCLEOTIDE SEQUENCE [LARGE SCALE GENOMIC DNA]</scope>
    <source>
        <strain evidence="2">ICHIAU1</strain>
    </source>
</reference>
<dbReference type="AlphaFoldDB" id="A0A679HWI0"/>
<keyword evidence="2" id="KW-1185">Reference proteome</keyword>
<organism evidence="1 2">
    <name type="scientific">Fluviibacter phosphoraccumulans</name>
    <dbReference type="NCBI Taxonomy" id="1751046"/>
    <lineage>
        <taxon>Bacteria</taxon>
        <taxon>Pseudomonadati</taxon>
        <taxon>Pseudomonadota</taxon>
        <taxon>Betaproteobacteria</taxon>
        <taxon>Rhodocyclales</taxon>
        <taxon>Fluviibacteraceae</taxon>
        <taxon>Fluviibacter</taxon>
    </lineage>
</organism>
<evidence type="ECO:0000313" key="2">
    <source>
        <dbReference type="Proteomes" id="UP000463961"/>
    </source>
</evidence>
<proteinExistence type="predicted"/>
<dbReference type="Proteomes" id="UP000463961">
    <property type="component" value="Chromosome"/>
</dbReference>
<protein>
    <submittedName>
        <fullName evidence="1">Uncharacterized protein</fullName>
    </submittedName>
</protein>
<evidence type="ECO:0000313" key="1">
    <source>
        <dbReference type="EMBL" id="BBU70054.1"/>
    </source>
</evidence>
<accession>A0A679HWI0</accession>
<dbReference type="EMBL" id="AP022345">
    <property type="protein sequence ID" value="BBU70054.1"/>
    <property type="molecule type" value="Genomic_DNA"/>
</dbReference>
<sequence length="245" mass="28042">MKATAYRISIVFMALLAPTTGNTATQDTINAWRTHKPLFMWDEEVKRCTALAYGVPVSLFGNRQKVTQTERLSPDSKALIVMGVEEGKTVTEYSFYKTSEDCEKANKADQVKRSQQEKRAAFVDRLRQKYASRLNYESQAARESVQTFALDCRMKDGRYLPLERVLWVRLSEMDTPKIYAVTRVSRRGDETRIYDDLFRADGKYVSSSLVFSINKWDELHAHGFSMEAVLNSCFDVHGPIAVVPR</sequence>
<gene>
    <name evidence="1" type="ORF">ICHIAU1_23370</name>
</gene>
<dbReference type="RefSeq" id="WP_162049314.1">
    <property type="nucleotide sequence ID" value="NZ_AP019011.1"/>
</dbReference>
<dbReference type="OrthoDB" id="5450120at2"/>